<keyword evidence="5 6" id="KW-0012">Acyltransferase</keyword>
<evidence type="ECO:0000256" key="2">
    <source>
        <dbReference type="ARBA" id="ARBA00022556"/>
    </source>
</evidence>
<protein>
    <recommendedName>
        <fullName evidence="6">Acyl-[acyl-carrier-protein]--UDP-N-acetylglucosamine O-acyltransferase</fullName>
        <shortName evidence="6">UDP-N-acetylglucosamine acyltransferase</shortName>
        <ecNumber evidence="6">2.3.1.129</ecNumber>
    </recommendedName>
</protein>
<proteinExistence type="inferred from homology"/>
<evidence type="ECO:0000313" key="9">
    <source>
        <dbReference type="Proteomes" id="UP001310692"/>
    </source>
</evidence>
<dbReference type="Pfam" id="PF13720">
    <property type="entry name" value="Acetyltransf_11"/>
    <property type="match status" value="1"/>
</dbReference>
<organism evidence="8 9">
    <name type="scientific">Hyphobacterium marinum</name>
    <dbReference type="NCBI Taxonomy" id="3116574"/>
    <lineage>
        <taxon>Bacteria</taxon>
        <taxon>Pseudomonadati</taxon>
        <taxon>Pseudomonadota</taxon>
        <taxon>Alphaproteobacteria</taxon>
        <taxon>Maricaulales</taxon>
        <taxon>Maricaulaceae</taxon>
        <taxon>Hyphobacterium</taxon>
    </lineage>
</organism>
<dbReference type="PIRSF" id="PIRSF000456">
    <property type="entry name" value="UDP-GlcNAc_acltr"/>
    <property type="match status" value="1"/>
</dbReference>
<dbReference type="PANTHER" id="PTHR43480:SF1">
    <property type="entry name" value="ACYL-[ACYL-CARRIER-PROTEIN]--UDP-N-ACETYLGLUCOSAMINE O-ACYLTRANSFERASE, MITOCHONDRIAL-RELATED"/>
    <property type="match status" value="1"/>
</dbReference>
<dbReference type="InterPro" id="IPR029098">
    <property type="entry name" value="Acetyltransf_C"/>
</dbReference>
<dbReference type="SUPFAM" id="SSF51161">
    <property type="entry name" value="Trimeric LpxA-like enzymes"/>
    <property type="match status" value="1"/>
</dbReference>
<dbReference type="EC" id="2.3.1.129" evidence="6"/>
<comment type="pathway">
    <text evidence="6">Glycolipid biosynthesis; lipid IV(A) biosynthesis; lipid IV(A) from (3R)-3-hydroxytetradecanoyl-[acyl-carrier-protein] and UDP-N-acetyl-alpha-D-glucosamine: step 1/6.</text>
</comment>
<dbReference type="Proteomes" id="UP001310692">
    <property type="component" value="Unassembled WGS sequence"/>
</dbReference>
<keyword evidence="2 6" id="KW-0441">Lipid A biosynthesis</keyword>
<feature type="domain" description="UDP N-acetylglucosamine O-acyltransferase C-terminal" evidence="7">
    <location>
        <begin position="177"/>
        <end position="254"/>
    </location>
</feature>
<sequence>MSTTIHPTAIVDPGAQLGQDVEIGPFCIVGPNVVLKDGVKLLSSVTIDGHTEVGEGTRIYPYSVLGMPPQDFKYKGGPTRLIIGARNLIREHCTMHPGTEVGRGETRIGDDGFFMVGVHIAHDCIVGNHVALANHVAVAGYAVIGDHVISGGHTGVTQFTRIGRHAFLGGMALANADVIPYGFVTRNPAHLEGINLVGLKRRGFARDVIREMRTAYRLLFAEEGTFQERISDVEKLYPDNDPVKEIIAFIRADESKKLCMPHD</sequence>
<keyword evidence="3 6" id="KW-0808">Transferase</keyword>
<dbReference type="CDD" id="cd03351">
    <property type="entry name" value="LbH_UDP-GlcNAc_AT"/>
    <property type="match status" value="1"/>
</dbReference>
<dbReference type="InterPro" id="IPR037157">
    <property type="entry name" value="Acetyltransf_C_sf"/>
</dbReference>
<comment type="subcellular location">
    <subcellularLocation>
        <location evidence="6">Cytoplasm</location>
    </subcellularLocation>
</comment>
<keyword evidence="4 6" id="KW-0443">Lipid metabolism</keyword>
<dbReference type="NCBIfam" id="NF003657">
    <property type="entry name" value="PRK05289.1"/>
    <property type="match status" value="1"/>
</dbReference>
<accession>A0ABU7M1W0</accession>
<evidence type="ECO:0000256" key="3">
    <source>
        <dbReference type="ARBA" id="ARBA00022679"/>
    </source>
</evidence>
<evidence type="ECO:0000256" key="6">
    <source>
        <dbReference type="HAMAP-Rule" id="MF_00387"/>
    </source>
</evidence>
<dbReference type="GO" id="GO:0008780">
    <property type="term" value="F:acyl-[acyl-carrier-protein]-UDP-N-acetylglucosamine O-acyltransferase activity"/>
    <property type="evidence" value="ECO:0007669"/>
    <property type="project" value="UniProtKB-EC"/>
</dbReference>
<evidence type="ECO:0000256" key="1">
    <source>
        <dbReference type="ARBA" id="ARBA00022516"/>
    </source>
</evidence>
<name>A0ABU7M1W0_9PROT</name>
<dbReference type="Pfam" id="PF00132">
    <property type="entry name" value="Hexapep"/>
    <property type="match status" value="1"/>
</dbReference>
<dbReference type="NCBIfam" id="TIGR01852">
    <property type="entry name" value="lipid_A_lpxA"/>
    <property type="match status" value="1"/>
</dbReference>
<comment type="catalytic activity">
    <reaction evidence="6">
        <text>a (3R)-hydroxyacyl-[ACP] + UDP-N-acetyl-alpha-D-glucosamine = a UDP-3-O-[(3R)-3-hydroxyacyl]-N-acetyl-alpha-D-glucosamine + holo-[ACP]</text>
        <dbReference type="Rhea" id="RHEA:67812"/>
        <dbReference type="Rhea" id="RHEA-COMP:9685"/>
        <dbReference type="Rhea" id="RHEA-COMP:9945"/>
        <dbReference type="ChEBI" id="CHEBI:57705"/>
        <dbReference type="ChEBI" id="CHEBI:64479"/>
        <dbReference type="ChEBI" id="CHEBI:78827"/>
        <dbReference type="ChEBI" id="CHEBI:173225"/>
        <dbReference type="EC" id="2.3.1.129"/>
    </reaction>
</comment>
<dbReference type="PANTHER" id="PTHR43480">
    <property type="entry name" value="ACYL-[ACYL-CARRIER-PROTEIN]--UDP-N-ACETYLGLUCOSAMINE O-ACYLTRANSFERASE"/>
    <property type="match status" value="1"/>
</dbReference>
<dbReference type="EMBL" id="JAZDRO010000006">
    <property type="protein sequence ID" value="MEE2567527.1"/>
    <property type="molecule type" value="Genomic_DNA"/>
</dbReference>
<comment type="subunit">
    <text evidence="6">Homotrimer.</text>
</comment>
<comment type="function">
    <text evidence="6">Involved in the biosynthesis of lipid A, a phosphorylated glycolipid that anchors the lipopolysaccharide to the outer membrane of the cell.</text>
</comment>
<comment type="caution">
    <text evidence="8">The sequence shown here is derived from an EMBL/GenBank/DDBJ whole genome shotgun (WGS) entry which is preliminary data.</text>
</comment>
<evidence type="ECO:0000259" key="7">
    <source>
        <dbReference type="Pfam" id="PF13720"/>
    </source>
</evidence>
<keyword evidence="9" id="KW-1185">Reference proteome</keyword>
<keyword evidence="6" id="KW-0963">Cytoplasm</keyword>
<evidence type="ECO:0000313" key="8">
    <source>
        <dbReference type="EMBL" id="MEE2567527.1"/>
    </source>
</evidence>
<dbReference type="InterPro" id="IPR010137">
    <property type="entry name" value="Lipid_A_LpxA"/>
</dbReference>
<dbReference type="RefSeq" id="WP_330197093.1">
    <property type="nucleotide sequence ID" value="NZ_JAZDRO010000006.1"/>
</dbReference>
<dbReference type="InterPro" id="IPR001451">
    <property type="entry name" value="Hexapep"/>
</dbReference>
<dbReference type="HAMAP" id="MF_00387">
    <property type="entry name" value="LpxA"/>
    <property type="match status" value="1"/>
</dbReference>
<dbReference type="InterPro" id="IPR011004">
    <property type="entry name" value="Trimer_LpxA-like_sf"/>
</dbReference>
<evidence type="ECO:0000256" key="5">
    <source>
        <dbReference type="ARBA" id="ARBA00023315"/>
    </source>
</evidence>
<reference evidence="8 9" key="1">
    <citation type="submission" date="2024-01" db="EMBL/GenBank/DDBJ databases">
        <title>Hyphobacterium bacterium isolated from marine sediment.</title>
        <authorList>
            <person name="Zhao S."/>
        </authorList>
    </citation>
    <scope>NUCLEOTIDE SEQUENCE [LARGE SCALE GENOMIC DNA]</scope>
    <source>
        <strain evidence="8 9">Y60-23</strain>
    </source>
</reference>
<keyword evidence="1 6" id="KW-0444">Lipid biosynthesis</keyword>
<comment type="similarity">
    <text evidence="6">Belongs to the transferase hexapeptide repeat family. LpxA subfamily.</text>
</comment>
<keyword evidence="6" id="KW-0677">Repeat</keyword>
<dbReference type="Gene3D" id="1.20.1180.10">
    <property type="entry name" value="Udp N-acetylglucosamine O-acyltransferase, C-terminal domain"/>
    <property type="match status" value="1"/>
</dbReference>
<evidence type="ECO:0000256" key="4">
    <source>
        <dbReference type="ARBA" id="ARBA00023098"/>
    </source>
</evidence>
<gene>
    <name evidence="6 8" type="primary">lpxA</name>
    <name evidence="8" type="ORF">V0U35_12635</name>
</gene>
<dbReference type="Gene3D" id="2.160.10.10">
    <property type="entry name" value="Hexapeptide repeat proteins"/>
    <property type="match status" value="1"/>
</dbReference>